<dbReference type="Gene3D" id="3.20.20.150">
    <property type="entry name" value="Divalent-metal-dependent TIM barrel enzymes"/>
    <property type="match status" value="1"/>
</dbReference>
<keyword evidence="2" id="KW-1185">Reference proteome</keyword>
<gene>
    <name evidence="1" type="ORF">GN244_ATG15034</name>
</gene>
<proteinExistence type="predicted"/>
<evidence type="ECO:0000313" key="1">
    <source>
        <dbReference type="EMBL" id="KAF4033147.1"/>
    </source>
</evidence>
<sequence>MQWPYWKRICSPRGLRSTSANSFASTQVKTSMDRQSQSFRLDTPTESIATSTQSLYQVATARDQRRDCGNRTLCGRSATSDLHLRSYRLRINRLFSYSQLDSVMHGGCSGCVCSCRKVLLQLSVFESDATMSKPAYEDLQAIASEDEAAGDYSRLTSEALALADQLKANGAVCSTGMNDWGTPNIVLSDEAEGVFKRHHYARSLSVAADATEERRVRLALENRHSASTFQVPERQGQPRLLV</sequence>
<reference evidence="1" key="1">
    <citation type="submission" date="2020-04" db="EMBL/GenBank/DDBJ databases">
        <title>Hybrid Assembly of Korean Phytophthora infestans isolates.</title>
        <authorList>
            <person name="Prokchorchik M."/>
            <person name="Lee Y."/>
            <person name="Seo J."/>
            <person name="Cho J.-H."/>
            <person name="Park Y.-E."/>
            <person name="Jang D.-C."/>
            <person name="Im J.-S."/>
            <person name="Choi J.-G."/>
            <person name="Park H.-J."/>
            <person name="Lee G.-B."/>
            <person name="Lee Y.-G."/>
            <person name="Hong S.-Y."/>
            <person name="Cho K."/>
            <person name="Sohn K.H."/>
        </authorList>
    </citation>
    <scope>NUCLEOTIDE SEQUENCE</scope>
    <source>
        <strain evidence="1">KR_1_A1</strain>
    </source>
</reference>
<dbReference type="Proteomes" id="UP000602510">
    <property type="component" value="Unassembled WGS sequence"/>
</dbReference>
<name>A0A833RTU5_PHYIN</name>
<organism evidence="1 2">
    <name type="scientific">Phytophthora infestans</name>
    <name type="common">Potato late blight agent</name>
    <name type="synonym">Botrytis infestans</name>
    <dbReference type="NCBI Taxonomy" id="4787"/>
    <lineage>
        <taxon>Eukaryota</taxon>
        <taxon>Sar</taxon>
        <taxon>Stramenopiles</taxon>
        <taxon>Oomycota</taxon>
        <taxon>Peronosporomycetes</taxon>
        <taxon>Peronosporales</taxon>
        <taxon>Peronosporaceae</taxon>
        <taxon>Phytophthora</taxon>
    </lineage>
</organism>
<dbReference type="AlphaFoldDB" id="A0A833RTU5"/>
<dbReference type="EMBL" id="WSZM01000435">
    <property type="protein sequence ID" value="KAF4033147.1"/>
    <property type="molecule type" value="Genomic_DNA"/>
</dbReference>
<accession>A0A833RTU5</accession>
<comment type="caution">
    <text evidence="1">The sequence shown here is derived from an EMBL/GenBank/DDBJ whole genome shotgun (WGS) entry which is preliminary data.</text>
</comment>
<evidence type="ECO:0000313" key="2">
    <source>
        <dbReference type="Proteomes" id="UP000602510"/>
    </source>
</evidence>
<protein>
    <submittedName>
        <fullName evidence="1">Uncharacterized protein</fullName>
    </submittedName>
</protein>